<evidence type="ECO:0000313" key="7">
    <source>
        <dbReference type="Proteomes" id="UP000597762"/>
    </source>
</evidence>
<dbReference type="EMBL" id="CAHIKZ030003250">
    <property type="protein sequence ID" value="CAE1298011.1"/>
    <property type="molecule type" value="Genomic_DNA"/>
</dbReference>
<dbReference type="PANTHER" id="PTHR32035:SF3">
    <property type="entry name" value="SMALL RIBOSOMAL SUBUNIT PROTEIN MS38"/>
    <property type="match status" value="1"/>
</dbReference>
<dbReference type="GO" id="GO:0005739">
    <property type="term" value="C:mitochondrion"/>
    <property type="evidence" value="ECO:0007669"/>
    <property type="project" value="UniProtKB-SubCell"/>
</dbReference>
<dbReference type="Proteomes" id="UP000597762">
    <property type="component" value="Unassembled WGS sequence"/>
</dbReference>
<reference evidence="6" key="1">
    <citation type="submission" date="2021-01" db="EMBL/GenBank/DDBJ databases">
        <authorList>
            <person name="Li R."/>
            <person name="Bekaert M."/>
        </authorList>
    </citation>
    <scope>NUCLEOTIDE SEQUENCE</scope>
    <source>
        <strain evidence="6">Farmed</strain>
    </source>
</reference>
<name>A0A812DBU3_ACAPH</name>
<comment type="subcellular location">
    <subcellularLocation>
        <location evidence="1">Mitochondrion</location>
    </subcellularLocation>
</comment>
<accession>A0A812DBU3</accession>
<evidence type="ECO:0000256" key="3">
    <source>
        <dbReference type="ARBA" id="ARBA00035647"/>
    </source>
</evidence>
<evidence type="ECO:0000256" key="1">
    <source>
        <dbReference type="ARBA" id="ARBA00004173"/>
    </source>
</evidence>
<evidence type="ECO:0000259" key="5">
    <source>
        <dbReference type="SMART" id="SM01155"/>
    </source>
</evidence>
<sequence length="233" mass="26696">MKTTVSAPENLSTNMSPGLSRLCQAFRSLVVSGISKCEYRKCLPGHMKLYDVSRSQHTYCSIQRHQSLLTPLPPYISGDKLTVSGPHLQLVSPLPGAIHNPGILPVSFYDCPVTPAKDFDINLPFPSATINKEDPNSSLNEWIIENPKAIQAKNILKIRRRKMNKHRLKKFRKRMRFVRRKEMHARRKKKEKIFQAKLDAKIQQGIDFDAEEFLQERLALARKGGYKIDVFGR</sequence>
<evidence type="ECO:0000313" key="6">
    <source>
        <dbReference type="EMBL" id="CAE1298011.1"/>
    </source>
</evidence>
<organism evidence="6 7">
    <name type="scientific">Acanthosepion pharaonis</name>
    <name type="common">Pharaoh cuttlefish</name>
    <name type="synonym">Sepia pharaonis</name>
    <dbReference type="NCBI Taxonomy" id="158019"/>
    <lineage>
        <taxon>Eukaryota</taxon>
        <taxon>Metazoa</taxon>
        <taxon>Spiralia</taxon>
        <taxon>Lophotrochozoa</taxon>
        <taxon>Mollusca</taxon>
        <taxon>Cephalopoda</taxon>
        <taxon>Coleoidea</taxon>
        <taxon>Decapodiformes</taxon>
        <taxon>Sepiida</taxon>
        <taxon>Sepiina</taxon>
        <taxon>Sepiidae</taxon>
        <taxon>Acanthosepion</taxon>
    </lineage>
</organism>
<keyword evidence="7" id="KW-1185">Reference proteome</keyword>
<dbReference type="AlphaFoldDB" id="A0A812DBU3"/>
<dbReference type="OrthoDB" id="6139741at2759"/>
<dbReference type="InterPro" id="IPR013177">
    <property type="entry name" value="Ribosomal_mS38_C"/>
</dbReference>
<dbReference type="PANTHER" id="PTHR32035">
    <property type="entry name" value="AURORA KINASE A-INTERACTING PROTEIN"/>
    <property type="match status" value="1"/>
</dbReference>
<protein>
    <recommendedName>
        <fullName evidence="4">Small ribosomal subunit protein mS38</fullName>
    </recommendedName>
</protein>
<dbReference type="SMART" id="SM01155">
    <property type="entry name" value="DUF1713"/>
    <property type="match status" value="1"/>
</dbReference>
<feature type="domain" description="Ribosomal protein mS38 C-terminal" evidence="5">
    <location>
        <begin position="151"/>
        <end position="184"/>
    </location>
</feature>
<comment type="similarity">
    <text evidence="3">Belongs to the mitochondrion-specific ribosomal protein mS38 family.</text>
</comment>
<dbReference type="Pfam" id="PF08213">
    <property type="entry name" value="COX24_C"/>
    <property type="match status" value="1"/>
</dbReference>
<dbReference type="CDD" id="cd23699">
    <property type="entry name" value="At5g63150_CTD"/>
    <property type="match status" value="1"/>
</dbReference>
<gene>
    <name evidence="6" type="ORF">SPHA_52365</name>
</gene>
<keyword evidence="2" id="KW-0496">Mitochondrion</keyword>
<evidence type="ECO:0000256" key="2">
    <source>
        <dbReference type="ARBA" id="ARBA00023128"/>
    </source>
</evidence>
<comment type="caution">
    <text evidence="6">The sequence shown here is derived from an EMBL/GenBank/DDBJ whole genome shotgun (WGS) entry which is preliminary data.</text>
</comment>
<proteinExistence type="inferred from homology"/>
<evidence type="ECO:0000256" key="4">
    <source>
        <dbReference type="ARBA" id="ARBA00035682"/>
    </source>
</evidence>